<evidence type="ECO:0000313" key="4">
    <source>
        <dbReference type="EMBL" id="MFC5530806.1"/>
    </source>
</evidence>
<evidence type="ECO:0000256" key="2">
    <source>
        <dbReference type="SAM" id="Phobius"/>
    </source>
</evidence>
<dbReference type="InterPro" id="IPR028994">
    <property type="entry name" value="Integrin_alpha_N"/>
</dbReference>
<keyword evidence="2" id="KW-1133">Transmembrane helix</keyword>
<proteinExistence type="predicted"/>
<feature type="transmembrane region" description="Helical" evidence="2">
    <location>
        <begin position="12"/>
        <end position="31"/>
    </location>
</feature>
<accession>A0ABW0R0M9</accession>
<dbReference type="SUPFAM" id="SSF69318">
    <property type="entry name" value="Integrin alpha N-terminal domain"/>
    <property type="match status" value="1"/>
</dbReference>
<evidence type="ECO:0000313" key="5">
    <source>
        <dbReference type="Proteomes" id="UP001596108"/>
    </source>
</evidence>
<sequence>MNNMPYEPYKNAGPVMAVAIALLAFVVIVVGCTANPKHPAVVEENSQAQPTPAQPTPSQPSESAASKVTGYDVQTLLEHRTNFVGDNSKVVALIDLLPLLGGVEREEVVLQTAEEPYGITIQYKIDNDTGITMDMDRGDPFTLEQLFYRHAAILLSLIGNADYIVFKVDDAQVINGGQDDYEYRLDRKDIEAVFGGDVRKIAEDQKLFSDYVAKVKQIGAVDRSPPQVLQPDSEGKYVLSHNEIRTANGDALYVNLEMVAGKHYTEAEAGGPGGGVYADNYSGTYQLRVVDSKGETVSTYSAMGGRLNFSGTFNLAWADYNGDGRADFTLGQFANSNSSIYEIYSLNEHGQIEKLNTNHDMYIADHSPSILLDQIDETSFTTKSYTPDGGNGHSIYNWEGGLFWGEKVEASQ</sequence>
<evidence type="ECO:0000256" key="1">
    <source>
        <dbReference type="SAM" id="MobiDB-lite"/>
    </source>
</evidence>
<dbReference type="EMBL" id="JBHSNC010000047">
    <property type="protein sequence ID" value="MFC5530806.1"/>
    <property type="molecule type" value="Genomic_DNA"/>
</dbReference>
<evidence type="ECO:0000259" key="3">
    <source>
        <dbReference type="Pfam" id="PF16107"/>
    </source>
</evidence>
<keyword evidence="2" id="KW-0812">Transmembrane</keyword>
<dbReference type="InterPro" id="IPR032250">
    <property type="entry name" value="DUF4825"/>
</dbReference>
<dbReference type="Proteomes" id="UP001596108">
    <property type="component" value="Unassembled WGS sequence"/>
</dbReference>
<protein>
    <submittedName>
        <fullName evidence="4">DUF4825 domain-containing protein</fullName>
    </submittedName>
</protein>
<comment type="caution">
    <text evidence="4">The sequence shown here is derived from an EMBL/GenBank/DDBJ whole genome shotgun (WGS) entry which is preliminary data.</text>
</comment>
<feature type="region of interest" description="Disordered" evidence="1">
    <location>
        <begin position="41"/>
        <end position="66"/>
    </location>
</feature>
<dbReference type="RefSeq" id="WP_378112747.1">
    <property type="nucleotide sequence ID" value="NZ_JBHSNC010000047.1"/>
</dbReference>
<dbReference type="Pfam" id="PF16107">
    <property type="entry name" value="DUF4825"/>
    <property type="match status" value="1"/>
</dbReference>
<gene>
    <name evidence="4" type="ORF">ACFPQ4_15360</name>
</gene>
<reference evidence="5" key="1">
    <citation type="journal article" date="2019" name="Int. J. Syst. Evol. Microbiol.">
        <title>The Global Catalogue of Microorganisms (GCM) 10K type strain sequencing project: providing services to taxonomists for standard genome sequencing and annotation.</title>
        <authorList>
            <consortium name="The Broad Institute Genomics Platform"/>
            <consortium name="The Broad Institute Genome Sequencing Center for Infectious Disease"/>
            <person name="Wu L."/>
            <person name="Ma J."/>
        </authorList>
    </citation>
    <scope>NUCLEOTIDE SEQUENCE [LARGE SCALE GENOMIC DNA]</scope>
    <source>
        <strain evidence="5">CGMCC 1.18578</strain>
    </source>
</reference>
<feature type="domain" description="DUF4825" evidence="3">
    <location>
        <begin position="76"/>
        <end position="170"/>
    </location>
</feature>
<organism evidence="4 5">
    <name type="scientific">Cohnella yongneupensis</name>
    <dbReference type="NCBI Taxonomy" id="425006"/>
    <lineage>
        <taxon>Bacteria</taxon>
        <taxon>Bacillati</taxon>
        <taxon>Bacillota</taxon>
        <taxon>Bacilli</taxon>
        <taxon>Bacillales</taxon>
        <taxon>Paenibacillaceae</taxon>
        <taxon>Cohnella</taxon>
    </lineage>
</organism>
<keyword evidence="2" id="KW-0472">Membrane</keyword>
<keyword evidence="5" id="KW-1185">Reference proteome</keyword>
<name>A0ABW0R0M9_9BACL</name>